<sequence>MIIKDKIQTESFSQNKLQQNFMMITKLLRVPNTDFFSITKFVFWVEQINIAIQLMEKQIMKFIISYVLQGKIDLQIATIFMIVFGGEDIPDLVMHLTILFYLHTILL</sequence>
<accession>A0A8S1UQE1</accession>
<keyword evidence="2" id="KW-1185">Reference proteome</keyword>
<name>A0A8S1UQE1_9CILI</name>
<comment type="caution">
    <text evidence="1">The sequence shown here is derived from an EMBL/GenBank/DDBJ whole genome shotgun (WGS) entry which is preliminary data.</text>
</comment>
<evidence type="ECO:0000313" key="1">
    <source>
        <dbReference type="EMBL" id="CAD8166895.1"/>
    </source>
</evidence>
<evidence type="ECO:0000313" key="2">
    <source>
        <dbReference type="Proteomes" id="UP000689195"/>
    </source>
</evidence>
<proteinExistence type="predicted"/>
<protein>
    <submittedName>
        <fullName evidence="1">Uncharacterized protein</fullName>
    </submittedName>
</protein>
<gene>
    <name evidence="1" type="ORF">PPENT_87.1.T0460123</name>
</gene>
<dbReference type="EMBL" id="CAJJDO010000046">
    <property type="protein sequence ID" value="CAD8166895.1"/>
    <property type="molecule type" value="Genomic_DNA"/>
</dbReference>
<reference evidence="1" key="1">
    <citation type="submission" date="2021-01" db="EMBL/GenBank/DDBJ databases">
        <authorList>
            <consortium name="Genoscope - CEA"/>
            <person name="William W."/>
        </authorList>
    </citation>
    <scope>NUCLEOTIDE SEQUENCE</scope>
</reference>
<dbReference type="Proteomes" id="UP000689195">
    <property type="component" value="Unassembled WGS sequence"/>
</dbReference>
<dbReference type="AlphaFoldDB" id="A0A8S1UQE1"/>
<organism evidence="1 2">
    <name type="scientific">Paramecium pentaurelia</name>
    <dbReference type="NCBI Taxonomy" id="43138"/>
    <lineage>
        <taxon>Eukaryota</taxon>
        <taxon>Sar</taxon>
        <taxon>Alveolata</taxon>
        <taxon>Ciliophora</taxon>
        <taxon>Intramacronucleata</taxon>
        <taxon>Oligohymenophorea</taxon>
        <taxon>Peniculida</taxon>
        <taxon>Parameciidae</taxon>
        <taxon>Paramecium</taxon>
    </lineage>
</organism>